<feature type="transmembrane region" description="Helical" evidence="1">
    <location>
        <begin position="286"/>
        <end position="304"/>
    </location>
</feature>
<reference evidence="5 7" key="1">
    <citation type="submission" date="2019-07" db="EMBL/GenBank/DDBJ databases">
        <title>Genomes of sea-ice associated Colwellia species.</title>
        <authorList>
            <person name="Bowman J.P."/>
        </authorList>
    </citation>
    <scope>NUCLEOTIDE SEQUENCE [LARGE SCALE GENOMIC DNA]</scope>
    <source>
        <strain evidence="4 6">ACAM 607</strain>
        <strain evidence="5 7">IC036</strain>
    </source>
</reference>
<dbReference type="EMBL" id="VOLR01000026">
    <property type="protein sequence ID" value="TWX55812.1"/>
    <property type="molecule type" value="Genomic_DNA"/>
</dbReference>
<keyword evidence="1" id="KW-0472">Membrane</keyword>
<dbReference type="Pfam" id="PF07786">
    <property type="entry name" value="HGSNAT_cat"/>
    <property type="match status" value="1"/>
</dbReference>
<organism evidence="5 7">
    <name type="scientific">Colwellia hornerae</name>
    <dbReference type="NCBI Taxonomy" id="89402"/>
    <lineage>
        <taxon>Bacteria</taxon>
        <taxon>Pseudomonadati</taxon>
        <taxon>Pseudomonadota</taxon>
        <taxon>Gammaproteobacteria</taxon>
        <taxon>Alteromonadales</taxon>
        <taxon>Colwelliaceae</taxon>
        <taxon>Colwellia</taxon>
    </lineage>
</organism>
<dbReference type="Pfam" id="PF04235">
    <property type="entry name" value="DUF418"/>
    <property type="match status" value="1"/>
</dbReference>
<gene>
    <name evidence="4" type="ORF">ESZ26_15725</name>
    <name evidence="5" type="ORF">ESZ27_13780</name>
</gene>
<evidence type="ECO:0000313" key="5">
    <source>
        <dbReference type="EMBL" id="TWX64682.1"/>
    </source>
</evidence>
<protein>
    <submittedName>
        <fullName evidence="5">DUF1624 domain-containing protein</fullName>
    </submittedName>
</protein>
<dbReference type="AlphaFoldDB" id="A0A5C6Q7I3"/>
<proteinExistence type="predicted"/>
<feature type="domain" description="Heparan-alpha-glucosaminide N-acetyltransferase catalytic" evidence="3">
    <location>
        <begin position="4"/>
        <end position="223"/>
    </location>
</feature>
<dbReference type="InterPro" id="IPR012429">
    <property type="entry name" value="HGSNAT_cat"/>
</dbReference>
<accession>A0A5C6Q7I3</accession>
<feature type="transmembrane region" description="Helical" evidence="1">
    <location>
        <begin position="253"/>
        <end position="274"/>
    </location>
</feature>
<evidence type="ECO:0000256" key="1">
    <source>
        <dbReference type="SAM" id="Phobius"/>
    </source>
</evidence>
<name>A0A5C6Q7I3_9GAMM</name>
<feature type="transmembrane region" description="Helical" evidence="1">
    <location>
        <begin position="83"/>
        <end position="100"/>
    </location>
</feature>
<feature type="transmembrane region" description="Helical" evidence="1">
    <location>
        <begin position="167"/>
        <end position="194"/>
    </location>
</feature>
<dbReference type="PANTHER" id="PTHR30590:SF3">
    <property type="entry name" value="HYPOTHETICAL MEMBRANE SPANNING PROTEIN"/>
    <property type="match status" value="1"/>
</dbReference>
<feature type="domain" description="DUF418" evidence="2">
    <location>
        <begin position="257"/>
        <end position="359"/>
    </location>
</feature>
<dbReference type="InterPro" id="IPR007349">
    <property type="entry name" value="DUF418"/>
</dbReference>
<dbReference type="EMBL" id="VOLQ01000029">
    <property type="protein sequence ID" value="TWX64682.1"/>
    <property type="molecule type" value="Genomic_DNA"/>
</dbReference>
<feature type="transmembrane region" description="Helical" evidence="1">
    <location>
        <begin position="7"/>
        <end position="24"/>
    </location>
</feature>
<feature type="transmembrane region" description="Helical" evidence="1">
    <location>
        <begin position="127"/>
        <end position="147"/>
    </location>
</feature>
<dbReference type="RefSeq" id="WP_146800413.1">
    <property type="nucleotide sequence ID" value="NZ_VOLP01000025.1"/>
</dbReference>
<dbReference type="OrthoDB" id="9807744at2"/>
<comment type="caution">
    <text evidence="5">The sequence shown here is derived from an EMBL/GenBank/DDBJ whole genome shotgun (WGS) entry which is preliminary data.</text>
</comment>
<keyword evidence="6" id="KW-1185">Reference proteome</keyword>
<dbReference type="Proteomes" id="UP000321917">
    <property type="component" value="Unassembled WGS sequence"/>
</dbReference>
<sequence length="360" mass="40752">MKQRVMGFDLARALAIFGMVIVNFKLAMNSETGNEFLLWFSALFEGRASSLFVILAGIGVTFLTNKARKSEDSLIIYKCRLSLIKRALLLITIGLMYTPIWEADILHFYGFYFMIAAIVFMASNRILLIVSASIALSFPILMLLFNYDQNWNWSSLTYMNLWSFDGMIRHVLFNGFHPVFPWASFLIFGMWLGRVDLSQTITRNRLLIWSLITLVTTELIFYFARVYIGDGAELGLSPEEITALFSISIIPPFPQYIISAGSSACIVLVGCLYFSDKFRESKINVWLCQTGQLSLTLYVAHVILGMGALDSLNRLSNQTIDSSLLSSLIFCVCGVAFSVFWLKYFKAGPLELLFRKLTKV</sequence>
<dbReference type="Proteomes" id="UP000321525">
    <property type="component" value="Unassembled WGS sequence"/>
</dbReference>
<feature type="transmembrane region" description="Helical" evidence="1">
    <location>
        <begin position="36"/>
        <end position="63"/>
    </location>
</feature>
<evidence type="ECO:0000313" key="6">
    <source>
        <dbReference type="Proteomes" id="UP000321525"/>
    </source>
</evidence>
<feature type="transmembrane region" description="Helical" evidence="1">
    <location>
        <begin position="324"/>
        <end position="345"/>
    </location>
</feature>
<evidence type="ECO:0000259" key="3">
    <source>
        <dbReference type="Pfam" id="PF07786"/>
    </source>
</evidence>
<keyword evidence="1" id="KW-0812">Transmembrane</keyword>
<evidence type="ECO:0000313" key="7">
    <source>
        <dbReference type="Proteomes" id="UP000321917"/>
    </source>
</evidence>
<dbReference type="PANTHER" id="PTHR30590">
    <property type="entry name" value="INNER MEMBRANE PROTEIN"/>
    <property type="match status" value="1"/>
</dbReference>
<feature type="transmembrane region" description="Helical" evidence="1">
    <location>
        <begin position="206"/>
        <end position="228"/>
    </location>
</feature>
<evidence type="ECO:0000313" key="4">
    <source>
        <dbReference type="EMBL" id="TWX55812.1"/>
    </source>
</evidence>
<evidence type="ECO:0000259" key="2">
    <source>
        <dbReference type="Pfam" id="PF04235"/>
    </source>
</evidence>
<feature type="transmembrane region" description="Helical" evidence="1">
    <location>
        <begin position="106"/>
        <end position="122"/>
    </location>
</feature>
<dbReference type="InterPro" id="IPR052529">
    <property type="entry name" value="Bact_Transport_Assoc"/>
</dbReference>
<keyword evidence="1" id="KW-1133">Transmembrane helix</keyword>